<dbReference type="PATRIC" id="fig|224013.5.peg.1903"/>
<sequence length="188" mass="21334">MSNLVLSGEIAEWEFLDEIDTPKSFEAFCTYRDLGVGRSLKRTADILGKRIELISRWSKNGRWTERINAYDRETERIKREVSEREEIIAHKNKLRKYRETIEDLGWMQLQVAADAVYLVSKALVKYKNEDKELKPLEVRALAAAGVSASEIGAKLLNDGLAVTELLNSIDSLSEPEPGDYIDITSTNV</sequence>
<dbReference type="KEGG" id="npz:ACX27_07840"/>
<accession>A0A0M4SQC4</accession>
<keyword evidence="2" id="KW-1185">Reference proteome</keyword>
<dbReference type="Proteomes" id="UP000062645">
    <property type="component" value="Chromosome"/>
</dbReference>
<dbReference type="RefSeq" id="WP_062290594.1">
    <property type="nucleotide sequence ID" value="NZ_CP012036.1"/>
</dbReference>
<gene>
    <name evidence="1" type="ORF">ACX27_07840</name>
</gene>
<reference evidence="1 2" key="2">
    <citation type="journal article" date="2016" name="Genome Announc.">
        <title>Draft Genome Sequence of the N2-Fixing Cyanobacterium Nostoc piscinale CENA21, Isolated from the Brazilian Amazon Floodplain.</title>
        <authorList>
            <person name="Leao T."/>
            <person name="Guimaraes P.I."/>
            <person name="de Melo A.G."/>
            <person name="Ramos R.T."/>
            <person name="Leao P.N."/>
            <person name="Silva A."/>
            <person name="Fiore M.F."/>
            <person name="Schneider M.P."/>
        </authorList>
    </citation>
    <scope>NUCLEOTIDE SEQUENCE [LARGE SCALE GENOMIC DNA]</scope>
    <source>
        <strain evidence="1 2">CENA21</strain>
    </source>
</reference>
<proteinExistence type="predicted"/>
<evidence type="ECO:0000313" key="1">
    <source>
        <dbReference type="EMBL" id="ALF52790.1"/>
    </source>
</evidence>
<dbReference type="EMBL" id="CP012036">
    <property type="protein sequence ID" value="ALF52790.1"/>
    <property type="molecule type" value="Genomic_DNA"/>
</dbReference>
<reference evidence="2" key="1">
    <citation type="submission" date="2015-07" db="EMBL/GenBank/DDBJ databases">
        <title>Genome Of Nitrogen-Fixing Cyanobacterium Nostoc piscinale CENA21 From Solimoes/Amazon River Floodplain Sediments And Comparative Genomics To Uncover Biosynthetic Natural Products Potential.</title>
        <authorList>
            <person name="Leao T.F."/>
            <person name="Leao P.N."/>
            <person name="Guimaraes P.I."/>
            <person name="de Melo A.G.C."/>
            <person name="Ramos R.T.J."/>
            <person name="Silva A."/>
            <person name="Fiore M.F."/>
            <person name="Schneider M.P.C."/>
        </authorList>
    </citation>
    <scope>NUCLEOTIDE SEQUENCE [LARGE SCALE GENOMIC DNA]</scope>
    <source>
        <strain evidence="2">CENA21</strain>
    </source>
</reference>
<organism evidence="1 2">
    <name type="scientific">Nostoc piscinale CENA21</name>
    <dbReference type="NCBI Taxonomy" id="224013"/>
    <lineage>
        <taxon>Bacteria</taxon>
        <taxon>Bacillati</taxon>
        <taxon>Cyanobacteriota</taxon>
        <taxon>Cyanophyceae</taxon>
        <taxon>Nostocales</taxon>
        <taxon>Nostocaceae</taxon>
        <taxon>Nostoc</taxon>
    </lineage>
</organism>
<dbReference type="AlphaFoldDB" id="A0A0M4SQC4"/>
<dbReference type="OrthoDB" id="513864at2"/>
<protein>
    <submittedName>
        <fullName evidence="1">Uncharacterized protein</fullName>
    </submittedName>
</protein>
<evidence type="ECO:0000313" key="2">
    <source>
        <dbReference type="Proteomes" id="UP000062645"/>
    </source>
</evidence>
<name>A0A0M4SQC4_9NOSO</name>